<dbReference type="GO" id="GO:0032259">
    <property type="term" value="P:methylation"/>
    <property type="evidence" value="ECO:0007669"/>
    <property type="project" value="UniProtKB-KW"/>
</dbReference>
<protein>
    <submittedName>
        <fullName evidence="2">Class I SAM-dependent methyltransferase</fullName>
    </submittedName>
</protein>
<dbReference type="Pfam" id="PF13847">
    <property type="entry name" value="Methyltransf_31"/>
    <property type="match status" value="1"/>
</dbReference>
<keyword evidence="2" id="KW-0489">Methyltransferase</keyword>
<evidence type="ECO:0000259" key="1">
    <source>
        <dbReference type="Pfam" id="PF13847"/>
    </source>
</evidence>
<dbReference type="Proteomes" id="UP001155241">
    <property type="component" value="Unassembled WGS sequence"/>
</dbReference>
<sequence>MQRELEPELMDTLEEAVDYDQMDHSEVNRVFVDDLLAGWGAIDSHLAVVDLGTGTAQIPIELCRRDPRIRVTAIDAAAHMLDVARRNVTRALLEEQIELSLADAKQPATGKFDVVMSNSLAHHLPEPAVMFDRIVELSKPGGLIFVRDLFRPADETEWQHLVTAYAGGEASHARQMFADSLRAALTVDEVRDLVAARGFDPQSVAATSDRHWTWSART</sequence>
<keyword evidence="3" id="KW-1185">Reference proteome</keyword>
<reference evidence="2" key="1">
    <citation type="submission" date="2022-06" db="EMBL/GenBank/DDBJ databases">
        <title>Aeoliella straminimaris, a novel planctomycete from sediments.</title>
        <authorList>
            <person name="Vitorino I.R."/>
            <person name="Lage O.M."/>
        </authorList>
    </citation>
    <scope>NUCLEOTIDE SEQUENCE</scope>
    <source>
        <strain evidence="2">ICT_H6.2</strain>
    </source>
</reference>
<keyword evidence="2" id="KW-0808">Transferase</keyword>
<dbReference type="CDD" id="cd02440">
    <property type="entry name" value="AdoMet_MTases"/>
    <property type="match status" value="1"/>
</dbReference>
<dbReference type="AlphaFoldDB" id="A0A9X2FDK8"/>
<organism evidence="2 3">
    <name type="scientific">Aeoliella straminimaris</name>
    <dbReference type="NCBI Taxonomy" id="2954799"/>
    <lineage>
        <taxon>Bacteria</taxon>
        <taxon>Pseudomonadati</taxon>
        <taxon>Planctomycetota</taxon>
        <taxon>Planctomycetia</taxon>
        <taxon>Pirellulales</taxon>
        <taxon>Lacipirellulaceae</taxon>
        <taxon>Aeoliella</taxon>
    </lineage>
</organism>
<dbReference type="InterPro" id="IPR029063">
    <property type="entry name" value="SAM-dependent_MTases_sf"/>
</dbReference>
<dbReference type="PANTHER" id="PTHR43591:SF24">
    <property type="entry name" value="2-METHOXY-6-POLYPRENYL-1,4-BENZOQUINOL METHYLASE, MITOCHONDRIAL"/>
    <property type="match status" value="1"/>
</dbReference>
<dbReference type="GO" id="GO:0008168">
    <property type="term" value="F:methyltransferase activity"/>
    <property type="evidence" value="ECO:0007669"/>
    <property type="project" value="UniProtKB-KW"/>
</dbReference>
<name>A0A9X2FDK8_9BACT</name>
<dbReference type="PANTHER" id="PTHR43591">
    <property type="entry name" value="METHYLTRANSFERASE"/>
    <property type="match status" value="1"/>
</dbReference>
<dbReference type="SUPFAM" id="SSF53335">
    <property type="entry name" value="S-adenosyl-L-methionine-dependent methyltransferases"/>
    <property type="match status" value="1"/>
</dbReference>
<comment type="caution">
    <text evidence="2">The sequence shown here is derived from an EMBL/GenBank/DDBJ whole genome shotgun (WGS) entry which is preliminary data.</text>
</comment>
<dbReference type="Gene3D" id="3.40.50.150">
    <property type="entry name" value="Vaccinia Virus protein VP39"/>
    <property type="match status" value="1"/>
</dbReference>
<dbReference type="RefSeq" id="WP_252855109.1">
    <property type="nucleotide sequence ID" value="NZ_JAMXLR010000082.1"/>
</dbReference>
<evidence type="ECO:0000313" key="3">
    <source>
        <dbReference type="Proteomes" id="UP001155241"/>
    </source>
</evidence>
<gene>
    <name evidence="2" type="ORF">NG895_24110</name>
</gene>
<dbReference type="InterPro" id="IPR025714">
    <property type="entry name" value="Methyltranfer_dom"/>
</dbReference>
<proteinExistence type="predicted"/>
<feature type="domain" description="Methyltransferase" evidence="1">
    <location>
        <begin position="42"/>
        <end position="150"/>
    </location>
</feature>
<accession>A0A9X2FDK8</accession>
<dbReference type="EMBL" id="JAMXLR010000082">
    <property type="protein sequence ID" value="MCO6046995.1"/>
    <property type="molecule type" value="Genomic_DNA"/>
</dbReference>
<evidence type="ECO:0000313" key="2">
    <source>
        <dbReference type="EMBL" id="MCO6046995.1"/>
    </source>
</evidence>